<sequence>VLVILQFLTGLPGAGCCAAGLCLLVPVLAAELRLAKVWDELLRRRVSVQQLLRGTGGAVCGVELDTGIVLEASDELLEFLGQPRAVGRHLTELVRLAHDRDRMAGLLRTAGMAAAGRDLEPLKVTSLRAECAPQGVVAQLVPYDVSMT</sequence>
<reference evidence="1" key="1">
    <citation type="submission" date="2021-02" db="EMBL/GenBank/DDBJ databases">
        <authorList>
            <person name="Dougan E. K."/>
            <person name="Rhodes N."/>
            <person name="Thang M."/>
            <person name="Chan C."/>
        </authorList>
    </citation>
    <scope>NUCLEOTIDE SEQUENCE</scope>
</reference>
<name>A0A813JVS6_POLGL</name>
<evidence type="ECO:0000313" key="2">
    <source>
        <dbReference type="Proteomes" id="UP000626109"/>
    </source>
</evidence>
<gene>
    <name evidence="1" type="ORF">PGLA2088_LOCUS24467</name>
</gene>
<proteinExistence type="predicted"/>
<protein>
    <submittedName>
        <fullName evidence="1">Uncharacterized protein</fullName>
    </submittedName>
</protein>
<dbReference type="AlphaFoldDB" id="A0A813JVS6"/>
<dbReference type="Proteomes" id="UP000626109">
    <property type="component" value="Unassembled WGS sequence"/>
</dbReference>
<comment type="caution">
    <text evidence="1">The sequence shown here is derived from an EMBL/GenBank/DDBJ whole genome shotgun (WGS) entry which is preliminary data.</text>
</comment>
<feature type="non-terminal residue" evidence="1">
    <location>
        <position position="148"/>
    </location>
</feature>
<evidence type="ECO:0000313" key="1">
    <source>
        <dbReference type="EMBL" id="CAE8685447.1"/>
    </source>
</evidence>
<dbReference type="EMBL" id="CAJNNW010026446">
    <property type="protein sequence ID" value="CAE8685447.1"/>
    <property type="molecule type" value="Genomic_DNA"/>
</dbReference>
<feature type="non-terminal residue" evidence="1">
    <location>
        <position position="1"/>
    </location>
</feature>
<accession>A0A813JVS6</accession>
<organism evidence="1 2">
    <name type="scientific">Polarella glacialis</name>
    <name type="common">Dinoflagellate</name>
    <dbReference type="NCBI Taxonomy" id="89957"/>
    <lineage>
        <taxon>Eukaryota</taxon>
        <taxon>Sar</taxon>
        <taxon>Alveolata</taxon>
        <taxon>Dinophyceae</taxon>
        <taxon>Suessiales</taxon>
        <taxon>Suessiaceae</taxon>
        <taxon>Polarella</taxon>
    </lineage>
</organism>